<accession>A0A5J5DDI4</accession>
<evidence type="ECO:0000313" key="3">
    <source>
        <dbReference type="Proteomes" id="UP000327493"/>
    </source>
</evidence>
<feature type="region of interest" description="Disordered" evidence="1">
    <location>
        <begin position="32"/>
        <end position="56"/>
    </location>
</feature>
<organism evidence="2 3">
    <name type="scientific">Etheostoma spectabile</name>
    <name type="common">orangethroat darter</name>
    <dbReference type="NCBI Taxonomy" id="54343"/>
    <lineage>
        <taxon>Eukaryota</taxon>
        <taxon>Metazoa</taxon>
        <taxon>Chordata</taxon>
        <taxon>Craniata</taxon>
        <taxon>Vertebrata</taxon>
        <taxon>Euteleostomi</taxon>
        <taxon>Actinopterygii</taxon>
        <taxon>Neopterygii</taxon>
        <taxon>Teleostei</taxon>
        <taxon>Neoteleostei</taxon>
        <taxon>Acanthomorphata</taxon>
        <taxon>Eupercaria</taxon>
        <taxon>Perciformes</taxon>
        <taxon>Percoidei</taxon>
        <taxon>Percidae</taxon>
        <taxon>Etheostomatinae</taxon>
        <taxon>Etheostoma</taxon>
    </lineage>
</organism>
<evidence type="ECO:0000313" key="2">
    <source>
        <dbReference type="EMBL" id="KAA8590421.1"/>
    </source>
</evidence>
<feature type="compositionally biased region" description="Polar residues" evidence="1">
    <location>
        <begin position="32"/>
        <end position="43"/>
    </location>
</feature>
<comment type="caution">
    <text evidence="2">The sequence shown here is derived from an EMBL/GenBank/DDBJ whole genome shotgun (WGS) entry which is preliminary data.</text>
</comment>
<keyword evidence="3" id="KW-1185">Reference proteome</keyword>
<sequence>MIRRLGQVTACTTTRRPCIQYLQRQERVARQRSQCRSNASNSSHDPDVVRSRKERGQLTGVSRGRHLLLASHRSSAYRAQSASFIYWWRLFSERSLLHQTKSLITESFAARPLRACDILVNRNQAFPCEGRCCKNTCAELTTRSVFHGVEVQRNNF</sequence>
<dbReference type="Proteomes" id="UP000327493">
    <property type="component" value="Chromosome 8"/>
</dbReference>
<protein>
    <submittedName>
        <fullName evidence="2">Uncharacterized protein</fullName>
    </submittedName>
</protein>
<dbReference type="AlphaFoldDB" id="A0A5J5DDI4"/>
<gene>
    <name evidence="2" type="ORF">FQN60_014355</name>
</gene>
<evidence type="ECO:0000256" key="1">
    <source>
        <dbReference type="SAM" id="MobiDB-lite"/>
    </source>
</evidence>
<feature type="compositionally biased region" description="Basic and acidic residues" evidence="1">
    <location>
        <begin position="44"/>
        <end position="56"/>
    </location>
</feature>
<proteinExistence type="predicted"/>
<dbReference type="EMBL" id="VOFY01000008">
    <property type="protein sequence ID" value="KAA8590421.1"/>
    <property type="molecule type" value="Genomic_DNA"/>
</dbReference>
<reference evidence="2 3" key="1">
    <citation type="submission" date="2019-08" db="EMBL/GenBank/DDBJ databases">
        <title>A chromosome-level genome assembly, high-density linkage maps, and genome scans reveal the genomic architecture of hybrid incompatibilities underlying speciation via character displacement in darters (Percidae: Etheostominae).</title>
        <authorList>
            <person name="Moran R.L."/>
            <person name="Catchen J.M."/>
            <person name="Fuller R.C."/>
        </authorList>
    </citation>
    <scope>NUCLEOTIDE SEQUENCE [LARGE SCALE GENOMIC DNA]</scope>
    <source>
        <strain evidence="2">EspeVRDwgs_2016</strain>
        <tissue evidence="2">Muscle</tissue>
    </source>
</reference>
<name>A0A5J5DDI4_9PERO</name>